<dbReference type="AlphaFoldDB" id="A0AAW2SGN0"/>
<evidence type="ECO:0000313" key="2">
    <source>
        <dbReference type="EMBL" id="KAL0391207.1"/>
    </source>
</evidence>
<dbReference type="EMBL" id="JACGWM010000002">
    <property type="protein sequence ID" value="KAL0391207.1"/>
    <property type="molecule type" value="Genomic_DNA"/>
</dbReference>
<comment type="caution">
    <text evidence="2">The sequence shown here is derived from an EMBL/GenBank/DDBJ whole genome shotgun (WGS) entry which is preliminary data.</text>
</comment>
<reference evidence="2" key="1">
    <citation type="submission" date="2020-06" db="EMBL/GenBank/DDBJ databases">
        <authorList>
            <person name="Li T."/>
            <person name="Hu X."/>
            <person name="Zhang T."/>
            <person name="Song X."/>
            <person name="Zhang H."/>
            <person name="Dai N."/>
            <person name="Sheng W."/>
            <person name="Hou X."/>
            <person name="Wei L."/>
        </authorList>
    </citation>
    <scope>NUCLEOTIDE SEQUENCE</scope>
    <source>
        <strain evidence="2">KEN8</strain>
        <tissue evidence="2">Leaf</tissue>
    </source>
</reference>
<protein>
    <submittedName>
        <fullName evidence="2">Uncharacterized protein</fullName>
    </submittedName>
</protein>
<accession>A0AAW2SGN0</accession>
<dbReference type="InterPro" id="IPR021109">
    <property type="entry name" value="Peptidase_aspartic_dom_sf"/>
</dbReference>
<gene>
    <name evidence="2" type="ORF">Scaly_0477800</name>
</gene>
<proteinExistence type="predicted"/>
<evidence type="ECO:0000256" key="1">
    <source>
        <dbReference type="SAM" id="MobiDB-lite"/>
    </source>
</evidence>
<dbReference type="Gene3D" id="2.40.70.10">
    <property type="entry name" value="Acid Proteases"/>
    <property type="match status" value="1"/>
</dbReference>
<dbReference type="PANTHER" id="PTHR33067:SF9">
    <property type="entry name" value="RNA-DIRECTED DNA POLYMERASE"/>
    <property type="match status" value="1"/>
</dbReference>
<organism evidence="2">
    <name type="scientific">Sesamum calycinum</name>
    <dbReference type="NCBI Taxonomy" id="2727403"/>
    <lineage>
        <taxon>Eukaryota</taxon>
        <taxon>Viridiplantae</taxon>
        <taxon>Streptophyta</taxon>
        <taxon>Embryophyta</taxon>
        <taxon>Tracheophyta</taxon>
        <taxon>Spermatophyta</taxon>
        <taxon>Magnoliopsida</taxon>
        <taxon>eudicotyledons</taxon>
        <taxon>Gunneridae</taxon>
        <taxon>Pentapetalae</taxon>
        <taxon>asterids</taxon>
        <taxon>lamiids</taxon>
        <taxon>Lamiales</taxon>
        <taxon>Pedaliaceae</taxon>
        <taxon>Sesamum</taxon>
    </lineage>
</organism>
<dbReference type="PANTHER" id="PTHR33067">
    <property type="entry name" value="RNA-DIRECTED DNA POLYMERASE-RELATED"/>
    <property type="match status" value="1"/>
</dbReference>
<sequence length="331" mass="38063">MEQQSTARTIEISSTTTASPTKEEKESRRYALQIHHSSRHPIPKSRCMDSKFGSASGTIDVEQCQVLEGGNNDFDKALCDLGASVNLMPYSTFEKLGMHELTSIIIPLQLADRSIKYPRGIVEDVLVKVGKFIIPVDFFVLDMEKDKNMPLILGRPLLATSQALIDVQKGQLTFRINDEHVVFNVFKPMKYLCKNEHDIFAIDNINATRTDNVHLVKYENLKVDCIENSNGDNLQSMKEKLEDVPSFIDIGQEVQSKLQKVLLLNGSTSNKKVQPPFEASFDRKKTCEDKWGRPNRMKRWRNQVYENVGFYKDQTKEWNGFHMRKKKNQEW</sequence>
<feature type="compositionally biased region" description="Polar residues" evidence="1">
    <location>
        <begin position="1"/>
        <end position="20"/>
    </location>
</feature>
<dbReference type="CDD" id="cd00303">
    <property type="entry name" value="retropepsin_like"/>
    <property type="match status" value="1"/>
</dbReference>
<feature type="region of interest" description="Disordered" evidence="1">
    <location>
        <begin position="1"/>
        <end position="27"/>
    </location>
</feature>
<name>A0AAW2SGN0_9LAMI</name>
<reference evidence="2" key="2">
    <citation type="journal article" date="2024" name="Plant">
        <title>Genomic evolution and insights into agronomic trait innovations of Sesamum species.</title>
        <authorList>
            <person name="Miao H."/>
            <person name="Wang L."/>
            <person name="Qu L."/>
            <person name="Liu H."/>
            <person name="Sun Y."/>
            <person name="Le M."/>
            <person name="Wang Q."/>
            <person name="Wei S."/>
            <person name="Zheng Y."/>
            <person name="Lin W."/>
            <person name="Duan Y."/>
            <person name="Cao H."/>
            <person name="Xiong S."/>
            <person name="Wang X."/>
            <person name="Wei L."/>
            <person name="Li C."/>
            <person name="Ma Q."/>
            <person name="Ju M."/>
            <person name="Zhao R."/>
            <person name="Li G."/>
            <person name="Mu C."/>
            <person name="Tian Q."/>
            <person name="Mei H."/>
            <person name="Zhang T."/>
            <person name="Gao T."/>
            <person name="Zhang H."/>
        </authorList>
    </citation>
    <scope>NUCLEOTIDE SEQUENCE</scope>
    <source>
        <strain evidence="2">KEN8</strain>
    </source>
</reference>